<keyword evidence="5 6" id="KW-0472">Membrane</keyword>
<evidence type="ECO:0000256" key="2">
    <source>
        <dbReference type="ARBA" id="ARBA00022475"/>
    </source>
</evidence>
<protein>
    <submittedName>
        <fullName evidence="9">Competence protein ComEC</fullName>
    </submittedName>
</protein>
<keyword evidence="2" id="KW-1003">Cell membrane</keyword>
<evidence type="ECO:0000256" key="5">
    <source>
        <dbReference type="ARBA" id="ARBA00023136"/>
    </source>
</evidence>
<feature type="transmembrane region" description="Helical" evidence="6">
    <location>
        <begin position="314"/>
        <end position="331"/>
    </location>
</feature>
<gene>
    <name evidence="9" type="ORF">F4693_000012</name>
</gene>
<sequence length="720" mass="75924">MIQDALEQRLEAERDQLVLWVPVALGAGAAAWFVLPDPRAWAAALLLALATALAALVVARGGRAPVLVAVLSLAVAIGLALTWARAERVAAPVLARPTIAWVTGRVEQVEPLPARRLTRVTLAVQAWDGEGRAPTRVRINLDARTAPPGLARGAMIRVRARLMPPAPPAVPGAYDFARVAWFAGLGATGRGFAPVQVVTPAAAGATDVRAALTRHIEARLAGSAGGIAAALATGDTGAIAETDAEAMRRAGLAHLLSVSGLHITAAVGLVMWLTLRLLALSPRLALTGQLPLIAAAAGAVAAIGYTWLTGAQVPTIRSCVAALMVLVALVLGREALTLRLVAAGAVVVLLCWPESVVGPSFQLSFAAVTAIIAFHEHPRVRSWFGAHEEPRWRAVLRGAASLLLTGLLVELTLMPIAVYHFHQAGFYGAVANIVAIPLTTFVVMPAEAVALLLDPVGAGAPAWWVADRALALLLWIARTVAAAPGAVTALPVMPLAAFGAMVAGGLWLAIWRTRWRYAGLVPVAIGAVWTIATPVPDLIVTGDGRHLALRGDDGGVAILRDRTGDYVRDLLAEAGGLDGEPALLSEVRGARCNRDLCWMERHVDGRVWRVLATRSLYLVAANELISLCRRADVVVSERRLPRGCRAKWLTLDRTTLAKTGGVRVTFATGRVATVRAVGDAHPWVLAGQQRAREGAKRSSMFTEWLLMLPVAGSEGTQARR</sequence>
<feature type="transmembrane region" description="Helical" evidence="6">
    <location>
        <begin position="338"/>
        <end position="355"/>
    </location>
</feature>
<feature type="domain" description="ComEC/Rec2-related protein" evidence="7">
    <location>
        <begin position="231"/>
        <end position="514"/>
    </location>
</feature>
<reference evidence="9 10" key="1">
    <citation type="submission" date="2020-08" db="EMBL/GenBank/DDBJ databases">
        <title>The Agave Microbiome: Exploring the role of microbial communities in plant adaptations to desert environments.</title>
        <authorList>
            <person name="Partida-Martinez L.P."/>
        </authorList>
    </citation>
    <scope>NUCLEOTIDE SEQUENCE [LARGE SCALE GENOMIC DNA]</scope>
    <source>
        <strain evidence="9 10">AS3.13</strain>
    </source>
</reference>
<feature type="transmembrane region" description="Helical" evidence="6">
    <location>
        <begin position="399"/>
        <end position="421"/>
    </location>
</feature>
<dbReference type="NCBIfam" id="TIGR00360">
    <property type="entry name" value="ComEC_N-term"/>
    <property type="match status" value="1"/>
</dbReference>
<feature type="transmembrane region" description="Helical" evidence="6">
    <location>
        <begin position="517"/>
        <end position="535"/>
    </location>
</feature>
<comment type="subcellular location">
    <subcellularLocation>
        <location evidence="1">Cell membrane</location>
        <topology evidence="1">Multi-pass membrane protein</topology>
    </subcellularLocation>
</comment>
<dbReference type="InterPro" id="IPR004477">
    <property type="entry name" value="ComEC_N"/>
</dbReference>
<evidence type="ECO:0000256" key="4">
    <source>
        <dbReference type="ARBA" id="ARBA00022989"/>
    </source>
</evidence>
<dbReference type="PANTHER" id="PTHR30619:SF1">
    <property type="entry name" value="RECOMBINATION PROTEIN 2"/>
    <property type="match status" value="1"/>
</dbReference>
<keyword evidence="4 6" id="KW-1133">Transmembrane helix</keyword>
<dbReference type="EMBL" id="JACHBT010000001">
    <property type="protein sequence ID" value="MBB6503063.1"/>
    <property type="molecule type" value="Genomic_DNA"/>
</dbReference>
<comment type="caution">
    <text evidence="9">The sequence shown here is derived from an EMBL/GenBank/DDBJ whole genome shotgun (WGS) entry which is preliminary data.</text>
</comment>
<evidence type="ECO:0000313" key="9">
    <source>
        <dbReference type="EMBL" id="MBB6503063.1"/>
    </source>
</evidence>
<reference evidence="9 10" key="2">
    <citation type="submission" date="2020-08" db="EMBL/GenBank/DDBJ databases">
        <authorList>
            <person name="Partida-Martinez L."/>
            <person name="Huntemann M."/>
            <person name="Clum A."/>
            <person name="Wang J."/>
            <person name="Palaniappan K."/>
            <person name="Ritter S."/>
            <person name="Chen I.-M."/>
            <person name="Stamatis D."/>
            <person name="Reddy T."/>
            <person name="O'Malley R."/>
            <person name="Daum C."/>
            <person name="Shapiro N."/>
            <person name="Ivanova N."/>
            <person name="Kyrpides N."/>
            <person name="Woyke T."/>
        </authorList>
    </citation>
    <scope>NUCLEOTIDE SEQUENCE [LARGE SCALE GENOMIC DNA]</scope>
    <source>
        <strain evidence="9 10">AS3.13</strain>
    </source>
</reference>
<feature type="transmembrane region" description="Helical" evidence="6">
    <location>
        <begin position="66"/>
        <end position="84"/>
    </location>
</feature>
<feature type="transmembrane region" description="Helical" evidence="6">
    <location>
        <begin position="290"/>
        <end position="308"/>
    </location>
</feature>
<feature type="transmembrane region" description="Helical" evidence="6">
    <location>
        <begin position="492"/>
        <end position="510"/>
    </location>
</feature>
<evidence type="ECO:0000259" key="7">
    <source>
        <dbReference type="Pfam" id="PF03772"/>
    </source>
</evidence>
<feature type="transmembrane region" description="Helical" evidence="6">
    <location>
        <begin position="255"/>
        <end position="278"/>
    </location>
</feature>
<dbReference type="InterPro" id="IPR052159">
    <property type="entry name" value="Competence_DNA_uptake"/>
</dbReference>
<dbReference type="PANTHER" id="PTHR30619">
    <property type="entry name" value="DNA INTERNALIZATION/COMPETENCE PROTEIN COMEC/REC2"/>
    <property type="match status" value="1"/>
</dbReference>
<evidence type="ECO:0000256" key="6">
    <source>
        <dbReference type="SAM" id="Phobius"/>
    </source>
</evidence>
<evidence type="ECO:0000256" key="1">
    <source>
        <dbReference type="ARBA" id="ARBA00004651"/>
    </source>
</evidence>
<dbReference type="Proteomes" id="UP000522313">
    <property type="component" value="Unassembled WGS sequence"/>
</dbReference>
<keyword evidence="3 6" id="KW-0812">Transmembrane</keyword>
<organism evidence="9 10">
    <name type="scientific">Sphingomonas endophytica</name>
    <dbReference type="NCBI Taxonomy" id="869719"/>
    <lineage>
        <taxon>Bacteria</taxon>
        <taxon>Pseudomonadati</taxon>
        <taxon>Pseudomonadota</taxon>
        <taxon>Alphaproteobacteria</taxon>
        <taxon>Sphingomonadales</taxon>
        <taxon>Sphingomonadaceae</taxon>
        <taxon>Sphingomonas</taxon>
    </lineage>
</organism>
<evidence type="ECO:0000256" key="3">
    <source>
        <dbReference type="ARBA" id="ARBA00022692"/>
    </source>
</evidence>
<dbReference type="Pfam" id="PF03772">
    <property type="entry name" value="Competence"/>
    <property type="match status" value="1"/>
</dbReference>
<evidence type="ECO:0000259" key="8">
    <source>
        <dbReference type="Pfam" id="PF13567"/>
    </source>
</evidence>
<feature type="domain" description="DUF4131" evidence="8">
    <location>
        <begin position="41"/>
        <end position="192"/>
    </location>
</feature>
<dbReference type="AlphaFoldDB" id="A0A7X0J8R4"/>
<accession>A0A7X0J8R4</accession>
<proteinExistence type="predicted"/>
<feature type="transmembrane region" description="Helical" evidence="6">
    <location>
        <begin position="41"/>
        <end position="59"/>
    </location>
</feature>
<evidence type="ECO:0000313" key="10">
    <source>
        <dbReference type="Proteomes" id="UP000522313"/>
    </source>
</evidence>
<feature type="transmembrane region" description="Helical" evidence="6">
    <location>
        <begin position="427"/>
        <end position="453"/>
    </location>
</feature>
<name>A0A7X0J8R4_9SPHN</name>
<dbReference type="Pfam" id="PF13567">
    <property type="entry name" value="DUF4131"/>
    <property type="match status" value="1"/>
</dbReference>
<dbReference type="InterPro" id="IPR025405">
    <property type="entry name" value="DUF4131"/>
</dbReference>
<feature type="transmembrane region" description="Helical" evidence="6">
    <location>
        <begin position="17"/>
        <end position="35"/>
    </location>
</feature>
<dbReference type="GO" id="GO:0005886">
    <property type="term" value="C:plasma membrane"/>
    <property type="evidence" value="ECO:0007669"/>
    <property type="project" value="UniProtKB-SubCell"/>
</dbReference>